<reference evidence="1 2" key="1">
    <citation type="submission" date="2019-09" db="EMBL/GenBank/DDBJ databases">
        <title>Draft genome sequence of Acinetobacter tandoii W4-4-4 isolated from environmental water sample.</title>
        <authorList>
            <person name="Wee S.K."/>
            <person name="Yan B."/>
            <person name="Mustaffa S.B."/>
            <person name="Yap E.P.H."/>
        </authorList>
    </citation>
    <scope>NUCLEOTIDE SEQUENCE [LARGE SCALE GENOMIC DNA]</scope>
    <source>
        <strain evidence="1 2">W4-4-4</strain>
    </source>
</reference>
<organism evidence="1 2">
    <name type="scientific">Acinetobacter tandoii</name>
    <dbReference type="NCBI Taxonomy" id="202954"/>
    <lineage>
        <taxon>Bacteria</taxon>
        <taxon>Pseudomonadati</taxon>
        <taxon>Pseudomonadota</taxon>
        <taxon>Gammaproteobacteria</taxon>
        <taxon>Moraxellales</taxon>
        <taxon>Moraxellaceae</taxon>
        <taxon>Acinetobacter</taxon>
    </lineage>
</organism>
<proteinExistence type="predicted"/>
<accession>A0A5N4WG13</accession>
<evidence type="ECO:0000313" key="2">
    <source>
        <dbReference type="Proteomes" id="UP000325788"/>
    </source>
</evidence>
<comment type="caution">
    <text evidence="1">The sequence shown here is derived from an EMBL/GenBank/DDBJ whole genome shotgun (WGS) entry which is preliminary data.</text>
</comment>
<name>A0A5N4WG13_9GAMM</name>
<dbReference type="EMBL" id="VXLD01000006">
    <property type="protein sequence ID" value="KAB1854599.1"/>
    <property type="molecule type" value="Genomic_DNA"/>
</dbReference>
<protein>
    <submittedName>
        <fullName evidence="1">Uncharacterized protein</fullName>
    </submittedName>
</protein>
<gene>
    <name evidence="1" type="ORF">F4W09_10950</name>
</gene>
<dbReference type="Proteomes" id="UP000325788">
    <property type="component" value="Unassembled WGS sequence"/>
</dbReference>
<dbReference type="RefSeq" id="WP_151504826.1">
    <property type="nucleotide sequence ID" value="NZ_JBODRR010000032.1"/>
</dbReference>
<dbReference type="AlphaFoldDB" id="A0A5N4WG13"/>
<evidence type="ECO:0000313" key="1">
    <source>
        <dbReference type="EMBL" id="KAB1854599.1"/>
    </source>
</evidence>
<sequence>MPNELLTIGQKRTAIERGLSQYLKGIALERVLSYWEQEYGDKPSFVLNRFLSEVCNTDELRFYRKDMLRQVLFEIAEVEKQVLLQVKPPEKQEALVSGQLSDAFAQFVGYVVKGVVQVDFADFDQDVKQRLTDLGYAVVEQAAIHDVEFISDLPIMSYSQVITAIYEVYCEFYGPTKADFVFARAKEQIKQQFMDVDLHQLI</sequence>